<dbReference type="PROSITE" id="PS51071">
    <property type="entry name" value="HTH_RPIR"/>
    <property type="match status" value="1"/>
</dbReference>
<dbReference type="PANTHER" id="PTHR30514:SF1">
    <property type="entry name" value="HTH-TYPE TRANSCRIPTIONAL REGULATOR HEXR-RELATED"/>
    <property type="match status" value="1"/>
</dbReference>
<dbReference type="GO" id="GO:0003677">
    <property type="term" value="F:DNA binding"/>
    <property type="evidence" value="ECO:0007669"/>
    <property type="project" value="InterPro"/>
</dbReference>
<dbReference type="InterPro" id="IPR036388">
    <property type="entry name" value="WH-like_DNA-bd_sf"/>
</dbReference>
<dbReference type="GO" id="GO:1901135">
    <property type="term" value="P:carbohydrate derivative metabolic process"/>
    <property type="evidence" value="ECO:0007669"/>
    <property type="project" value="InterPro"/>
</dbReference>
<dbReference type="PANTHER" id="PTHR30514">
    <property type="entry name" value="GLUCOKINASE"/>
    <property type="match status" value="1"/>
</dbReference>
<dbReference type="Pfam" id="PF01418">
    <property type="entry name" value="HTH_6"/>
    <property type="match status" value="1"/>
</dbReference>
<organism evidence="2 3">
    <name type="scientific">Enterococcus aquimarinus</name>
    <dbReference type="NCBI Taxonomy" id="328396"/>
    <lineage>
        <taxon>Bacteria</taxon>
        <taxon>Bacillati</taxon>
        <taxon>Bacillota</taxon>
        <taxon>Bacilli</taxon>
        <taxon>Lactobacillales</taxon>
        <taxon>Enterococcaceae</taxon>
        <taxon>Enterococcus</taxon>
    </lineage>
</organism>
<dbReference type="Gene3D" id="3.40.50.10490">
    <property type="entry name" value="Glucose-6-phosphate isomerase like protein, domain 1"/>
    <property type="match status" value="1"/>
</dbReference>
<sequence length="263" mass="30395">MNINNFGLLNTLFGIINNGEQDNDYAVAAFLLRNIDRVQDLSVNEVIDQAYTTRSAVRRFCQRIGYDNFSQFKQSITQIIFPSNLTYRQFSTIHDYRKQRSFEIQTMVDDINTVMTDEQIGEIATLLHQYERVILVCANNSSGDLVRFQQELLFANKIVSVVSDIYTANNSLNAVDEETLLLLVSTSGTFALEANQWLQSLPGHKILITGNTDPRFKQTYDQIYWISQQHIENDFSGVYGKYGMTYLFDLIAEYYLFQFMPKK</sequence>
<dbReference type="GO" id="GO:0097367">
    <property type="term" value="F:carbohydrate derivative binding"/>
    <property type="evidence" value="ECO:0007669"/>
    <property type="project" value="InterPro"/>
</dbReference>
<dbReference type="STRING" id="328396.RU93_GL000394"/>
<dbReference type="Gene3D" id="1.10.10.10">
    <property type="entry name" value="Winged helix-like DNA-binding domain superfamily/Winged helix DNA-binding domain"/>
    <property type="match status" value="1"/>
</dbReference>
<evidence type="ECO:0000313" key="2">
    <source>
        <dbReference type="EMBL" id="OJG10144.1"/>
    </source>
</evidence>
<dbReference type="GO" id="GO:0003700">
    <property type="term" value="F:DNA-binding transcription factor activity"/>
    <property type="evidence" value="ECO:0007669"/>
    <property type="project" value="InterPro"/>
</dbReference>
<dbReference type="InterPro" id="IPR046348">
    <property type="entry name" value="SIS_dom_sf"/>
</dbReference>
<reference evidence="2 3" key="1">
    <citation type="submission" date="2014-12" db="EMBL/GenBank/DDBJ databases">
        <title>Draft genome sequences of 29 type strains of Enterococci.</title>
        <authorList>
            <person name="Zhong Z."/>
            <person name="Sun Z."/>
            <person name="Liu W."/>
            <person name="Zhang W."/>
            <person name="Zhang H."/>
        </authorList>
    </citation>
    <scope>NUCLEOTIDE SEQUENCE [LARGE SCALE GENOMIC DNA]</scope>
    <source>
        <strain evidence="2 3">DSM 17690</strain>
    </source>
</reference>
<comment type="caution">
    <text evidence="2">The sequence shown here is derived from an EMBL/GenBank/DDBJ whole genome shotgun (WGS) entry which is preliminary data.</text>
</comment>
<dbReference type="SUPFAM" id="SSF46689">
    <property type="entry name" value="Homeodomain-like"/>
    <property type="match status" value="1"/>
</dbReference>
<evidence type="ECO:0000313" key="3">
    <source>
        <dbReference type="Proteomes" id="UP000182149"/>
    </source>
</evidence>
<dbReference type="EMBL" id="JXKD01000010">
    <property type="protein sequence ID" value="OJG10144.1"/>
    <property type="molecule type" value="Genomic_DNA"/>
</dbReference>
<dbReference type="OrthoDB" id="3684496at2"/>
<feature type="domain" description="HTH rpiR-type" evidence="1">
    <location>
        <begin position="7"/>
        <end position="83"/>
    </location>
</feature>
<name>A0A1L8QRS0_9ENTE</name>
<keyword evidence="3" id="KW-1185">Reference proteome</keyword>
<dbReference type="SUPFAM" id="SSF53697">
    <property type="entry name" value="SIS domain"/>
    <property type="match status" value="1"/>
</dbReference>
<dbReference type="Proteomes" id="UP000182149">
    <property type="component" value="Unassembled WGS sequence"/>
</dbReference>
<evidence type="ECO:0000259" key="1">
    <source>
        <dbReference type="PROSITE" id="PS51071"/>
    </source>
</evidence>
<gene>
    <name evidence="2" type="ORF">RU93_GL000394</name>
</gene>
<dbReference type="InterPro" id="IPR009057">
    <property type="entry name" value="Homeodomain-like_sf"/>
</dbReference>
<protein>
    <recommendedName>
        <fullName evidence="1">HTH rpiR-type domain-containing protein</fullName>
    </recommendedName>
</protein>
<dbReference type="AlphaFoldDB" id="A0A1L8QRS0"/>
<accession>A0A1L8QRS0</accession>
<dbReference type="InterPro" id="IPR047640">
    <property type="entry name" value="RpiR-like"/>
</dbReference>
<dbReference type="InterPro" id="IPR000281">
    <property type="entry name" value="HTH_RpiR"/>
</dbReference>
<dbReference type="RefSeq" id="WP_071875107.1">
    <property type="nucleotide sequence ID" value="NZ_JBHSHF010000006.1"/>
</dbReference>
<proteinExistence type="predicted"/>